<keyword evidence="4" id="KW-0732">Signal</keyword>
<keyword evidence="6" id="KW-1185">Reference proteome</keyword>
<dbReference type="SUPFAM" id="SSF101898">
    <property type="entry name" value="NHL repeat"/>
    <property type="match status" value="1"/>
</dbReference>
<dbReference type="InterPro" id="IPR017996">
    <property type="entry name" value="MRJP/yellow-related"/>
</dbReference>
<dbReference type="Pfam" id="PF03022">
    <property type="entry name" value="MRJP"/>
    <property type="match status" value="1"/>
</dbReference>
<accession>A0A6A7AK55</accession>
<organism evidence="5 6">
    <name type="scientific">Ophiobolus disseminans</name>
    <dbReference type="NCBI Taxonomy" id="1469910"/>
    <lineage>
        <taxon>Eukaryota</taxon>
        <taxon>Fungi</taxon>
        <taxon>Dikarya</taxon>
        <taxon>Ascomycota</taxon>
        <taxon>Pezizomycotina</taxon>
        <taxon>Dothideomycetes</taxon>
        <taxon>Pleosporomycetidae</taxon>
        <taxon>Pleosporales</taxon>
        <taxon>Pleosporineae</taxon>
        <taxon>Phaeosphaeriaceae</taxon>
        <taxon>Ophiobolus</taxon>
    </lineage>
</organism>
<evidence type="ECO:0008006" key="7">
    <source>
        <dbReference type="Google" id="ProtNLM"/>
    </source>
</evidence>
<dbReference type="PANTHER" id="PTHR10009:SF17">
    <property type="entry name" value="MAJOR ROYAL JELLY PROTEIN"/>
    <property type="match status" value="1"/>
</dbReference>
<dbReference type="InterPro" id="IPR011042">
    <property type="entry name" value="6-blade_b-propeller_TolB-like"/>
</dbReference>
<dbReference type="Proteomes" id="UP000799424">
    <property type="component" value="Unassembled WGS sequence"/>
</dbReference>
<dbReference type="Gene3D" id="2.120.10.30">
    <property type="entry name" value="TolB, C-terminal domain"/>
    <property type="match status" value="1"/>
</dbReference>
<evidence type="ECO:0000256" key="2">
    <source>
        <dbReference type="ARBA" id="ARBA00009127"/>
    </source>
</evidence>
<evidence type="ECO:0000256" key="1">
    <source>
        <dbReference type="ARBA" id="ARBA00004613"/>
    </source>
</evidence>
<evidence type="ECO:0000313" key="6">
    <source>
        <dbReference type="Proteomes" id="UP000799424"/>
    </source>
</evidence>
<evidence type="ECO:0000256" key="3">
    <source>
        <dbReference type="ARBA" id="ARBA00022525"/>
    </source>
</evidence>
<evidence type="ECO:0000256" key="4">
    <source>
        <dbReference type="SAM" id="SignalP"/>
    </source>
</evidence>
<reference evidence="5" key="1">
    <citation type="journal article" date="2020" name="Stud. Mycol.">
        <title>101 Dothideomycetes genomes: a test case for predicting lifestyles and emergence of pathogens.</title>
        <authorList>
            <person name="Haridas S."/>
            <person name="Albert R."/>
            <person name="Binder M."/>
            <person name="Bloem J."/>
            <person name="Labutti K."/>
            <person name="Salamov A."/>
            <person name="Andreopoulos B."/>
            <person name="Baker S."/>
            <person name="Barry K."/>
            <person name="Bills G."/>
            <person name="Bluhm B."/>
            <person name="Cannon C."/>
            <person name="Castanera R."/>
            <person name="Culley D."/>
            <person name="Daum C."/>
            <person name="Ezra D."/>
            <person name="Gonzalez J."/>
            <person name="Henrissat B."/>
            <person name="Kuo A."/>
            <person name="Liang C."/>
            <person name="Lipzen A."/>
            <person name="Lutzoni F."/>
            <person name="Magnuson J."/>
            <person name="Mondo S."/>
            <person name="Nolan M."/>
            <person name="Ohm R."/>
            <person name="Pangilinan J."/>
            <person name="Park H.-J."/>
            <person name="Ramirez L."/>
            <person name="Alfaro M."/>
            <person name="Sun H."/>
            <person name="Tritt A."/>
            <person name="Yoshinaga Y."/>
            <person name="Zwiers L.-H."/>
            <person name="Turgeon B."/>
            <person name="Goodwin S."/>
            <person name="Spatafora J."/>
            <person name="Crous P."/>
            <person name="Grigoriev I."/>
        </authorList>
    </citation>
    <scope>NUCLEOTIDE SEQUENCE</scope>
    <source>
        <strain evidence="5">CBS 113818</strain>
    </source>
</reference>
<evidence type="ECO:0000313" key="5">
    <source>
        <dbReference type="EMBL" id="KAF2833049.1"/>
    </source>
</evidence>
<protein>
    <recommendedName>
        <fullName evidence="7">Major royal jelly protein</fullName>
    </recommendedName>
</protein>
<proteinExistence type="inferred from homology"/>
<feature type="signal peptide" evidence="4">
    <location>
        <begin position="1"/>
        <end position="17"/>
    </location>
</feature>
<gene>
    <name evidence="5" type="ORF">CC86DRAFT_461499</name>
</gene>
<keyword evidence="3" id="KW-0964">Secreted</keyword>
<dbReference type="AlphaFoldDB" id="A0A6A7AK55"/>
<dbReference type="EMBL" id="MU006216">
    <property type="protein sequence ID" value="KAF2833049.1"/>
    <property type="molecule type" value="Genomic_DNA"/>
</dbReference>
<dbReference type="GO" id="GO:0005576">
    <property type="term" value="C:extracellular region"/>
    <property type="evidence" value="ECO:0007669"/>
    <property type="project" value="UniProtKB-SubCell"/>
</dbReference>
<feature type="chain" id="PRO_5025394354" description="Major royal jelly protein" evidence="4">
    <location>
        <begin position="18"/>
        <end position="424"/>
    </location>
</feature>
<comment type="similarity">
    <text evidence="2">Belongs to the major royal jelly protein family.</text>
</comment>
<name>A0A6A7AK55_9PLEO</name>
<comment type="subcellular location">
    <subcellularLocation>
        <location evidence="1">Secreted</location>
    </subcellularLocation>
</comment>
<dbReference type="PANTHER" id="PTHR10009">
    <property type="entry name" value="PROTEIN YELLOW-RELATED"/>
    <property type="match status" value="1"/>
</dbReference>
<dbReference type="OrthoDB" id="7776143at2759"/>
<sequence length="424" mass="46054">MFVFPLALAIPIASATATTYFDTPPGGFRPFGPGYTHGAYAQDFTVVGPSLEAIHDSQRPSTGLAIDTNHNLYLTYPRNAGQTPSNVVICTSFNDEKPWPNAALQNCTSGQDPSTCFINVQNIIRDDRGRLWVVDSGIPAGAPAGSDAIFGGAKLMSFNETTAEHIRTYPIPQDLLAYGMNMNDMKVNTTLGGRKGYAFITDASTNSSLLAIDLENGKGVRRLFNISVVRADEKYVGSYDGELIYRWNGTKRGHSTTAADGIALASGNFYWGVLASRRFYYIAQSTLINPNLTDAQVLAAVQNPGQIASEQAGFTADDRGRVYIAASEQNAIYYVDTLKSEQNMTVNGNAPGGGGLLPADDYVVKTLVRSALIQHADSMAVLDGWLWFNTNQLTLGPPFQYGNADKRRGPYRSYRLWVGRRPAV</sequence>